<dbReference type="SMART" id="SM00342">
    <property type="entry name" value="HTH_ARAC"/>
    <property type="match status" value="1"/>
</dbReference>
<dbReference type="InterPro" id="IPR009057">
    <property type="entry name" value="Homeodomain-like_sf"/>
</dbReference>
<dbReference type="PANTHER" id="PTHR43280:SF28">
    <property type="entry name" value="HTH-TYPE TRANSCRIPTIONAL ACTIVATOR RHAS"/>
    <property type="match status" value="1"/>
</dbReference>
<dbReference type="GO" id="GO:0003700">
    <property type="term" value="F:DNA-binding transcription factor activity"/>
    <property type="evidence" value="ECO:0007669"/>
    <property type="project" value="InterPro"/>
</dbReference>
<dbReference type="GO" id="GO:0043565">
    <property type="term" value="F:sequence-specific DNA binding"/>
    <property type="evidence" value="ECO:0007669"/>
    <property type="project" value="InterPro"/>
</dbReference>
<dbReference type="PROSITE" id="PS00041">
    <property type="entry name" value="HTH_ARAC_FAMILY_1"/>
    <property type="match status" value="1"/>
</dbReference>
<dbReference type="Pfam" id="PF12833">
    <property type="entry name" value="HTH_18"/>
    <property type="match status" value="1"/>
</dbReference>
<dbReference type="AlphaFoldDB" id="A0A1H3U4C0"/>
<dbReference type="InterPro" id="IPR018062">
    <property type="entry name" value="HTH_AraC-typ_CS"/>
</dbReference>
<dbReference type="InterPro" id="IPR014710">
    <property type="entry name" value="RmlC-like_jellyroll"/>
</dbReference>
<keyword evidence="2 5" id="KW-0238">DNA-binding</keyword>
<evidence type="ECO:0000313" key="6">
    <source>
        <dbReference type="Proteomes" id="UP000198935"/>
    </source>
</evidence>
<dbReference type="InterPro" id="IPR018060">
    <property type="entry name" value="HTH_AraC"/>
</dbReference>
<proteinExistence type="predicted"/>
<dbReference type="PANTHER" id="PTHR43280">
    <property type="entry name" value="ARAC-FAMILY TRANSCRIPTIONAL REGULATOR"/>
    <property type="match status" value="1"/>
</dbReference>
<gene>
    <name evidence="5" type="ORF">SAMN05421736_11858</name>
</gene>
<dbReference type="SUPFAM" id="SSF46689">
    <property type="entry name" value="Homeodomain-like"/>
    <property type="match status" value="1"/>
</dbReference>
<sequence length="333" mass="38739">MNDKQLDQLLRKYTDSENFYQEYPNALSPRYQSMKKVKVRGHLVYRFKPSSVNESGIVISKDSRFTSVPPYVHTNVNMNYIYSGKCTYIVDEKTITLREGDVCIFDTDVIRTKKKIGENDIVMNISMSNDFLSSQFLNRLAQQSIVSSFILSAISNGKNHDNFLIFRTKGKKKIKHLFADLLCEYYDLRMYSREIINSYLVIIFTELLRIYQDDSAHQKIQLSNDSSGNIVDILRYLEKEYLHCTLSSLAKQFGYHPKYLSHLIKEKTGKTFKELQLSLKLKLACNYLVNTSLSIQEIAEKVRISNLNSFYQKFGSTYKMTPKSYRDTFGNNS</sequence>
<evidence type="ECO:0000313" key="5">
    <source>
        <dbReference type="EMBL" id="SDZ57313.1"/>
    </source>
</evidence>
<dbReference type="EMBL" id="FNPI01000018">
    <property type="protein sequence ID" value="SDZ57313.1"/>
    <property type="molecule type" value="Genomic_DNA"/>
</dbReference>
<dbReference type="STRING" id="1503961.SAMN05421736_11858"/>
<evidence type="ECO:0000256" key="3">
    <source>
        <dbReference type="ARBA" id="ARBA00023163"/>
    </source>
</evidence>
<accession>A0A1H3U4C0</accession>
<dbReference type="OrthoDB" id="9816335at2"/>
<dbReference type="Gene3D" id="2.60.120.10">
    <property type="entry name" value="Jelly Rolls"/>
    <property type="match status" value="1"/>
</dbReference>
<dbReference type="SUPFAM" id="SSF51182">
    <property type="entry name" value="RmlC-like cupins"/>
    <property type="match status" value="1"/>
</dbReference>
<dbReference type="Gene3D" id="1.10.10.60">
    <property type="entry name" value="Homeodomain-like"/>
    <property type="match status" value="2"/>
</dbReference>
<keyword evidence="6" id="KW-1185">Reference proteome</keyword>
<evidence type="ECO:0000256" key="1">
    <source>
        <dbReference type="ARBA" id="ARBA00023015"/>
    </source>
</evidence>
<protein>
    <submittedName>
        <fullName evidence="5">AraC-type DNA-binding protein</fullName>
    </submittedName>
</protein>
<reference evidence="6" key="1">
    <citation type="submission" date="2016-10" db="EMBL/GenBank/DDBJ databases">
        <authorList>
            <person name="Varghese N."/>
            <person name="Submissions S."/>
        </authorList>
    </citation>
    <scope>NUCLEOTIDE SEQUENCE [LARGE SCALE GENOMIC DNA]</scope>
    <source>
        <strain evidence="6">SP</strain>
    </source>
</reference>
<dbReference type="Proteomes" id="UP000198935">
    <property type="component" value="Unassembled WGS sequence"/>
</dbReference>
<evidence type="ECO:0000256" key="2">
    <source>
        <dbReference type="ARBA" id="ARBA00023125"/>
    </source>
</evidence>
<feature type="domain" description="HTH araC/xylS-type" evidence="4">
    <location>
        <begin position="231"/>
        <end position="328"/>
    </location>
</feature>
<keyword evidence="3" id="KW-0804">Transcription</keyword>
<keyword evidence="1" id="KW-0805">Transcription regulation</keyword>
<dbReference type="InterPro" id="IPR011051">
    <property type="entry name" value="RmlC_Cupin_sf"/>
</dbReference>
<evidence type="ECO:0000259" key="4">
    <source>
        <dbReference type="PROSITE" id="PS01124"/>
    </source>
</evidence>
<name>A0A1H3U4C0_9BACI</name>
<dbReference type="PROSITE" id="PS01124">
    <property type="entry name" value="HTH_ARAC_FAMILY_2"/>
    <property type="match status" value="1"/>
</dbReference>
<organism evidence="5 6">
    <name type="scientific">Evansella caseinilytica</name>
    <dbReference type="NCBI Taxonomy" id="1503961"/>
    <lineage>
        <taxon>Bacteria</taxon>
        <taxon>Bacillati</taxon>
        <taxon>Bacillota</taxon>
        <taxon>Bacilli</taxon>
        <taxon>Bacillales</taxon>
        <taxon>Bacillaceae</taxon>
        <taxon>Evansella</taxon>
    </lineage>
</organism>